<dbReference type="AlphaFoldDB" id="A0A645B9D0"/>
<proteinExistence type="predicted"/>
<organism evidence="1">
    <name type="scientific">bioreactor metagenome</name>
    <dbReference type="NCBI Taxonomy" id="1076179"/>
    <lineage>
        <taxon>unclassified sequences</taxon>
        <taxon>metagenomes</taxon>
        <taxon>ecological metagenomes</taxon>
    </lineage>
</organism>
<protein>
    <submittedName>
        <fullName evidence="1">Uncharacterized protein</fullName>
    </submittedName>
</protein>
<reference evidence="1" key="1">
    <citation type="submission" date="2019-08" db="EMBL/GenBank/DDBJ databases">
        <authorList>
            <person name="Kucharzyk K."/>
            <person name="Murdoch R.W."/>
            <person name="Higgins S."/>
            <person name="Loffler F."/>
        </authorList>
    </citation>
    <scope>NUCLEOTIDE SEQUENCE</scope>
</reference>
<comment type="caution">
    <text evidence="1">The sequence shown here is derived from an EMBL/GenBank/DDBJ whole genome shotgun (WGS) entry which is preliminary data.</text>
</comment>
<sequence length="152" mass="16766">MLQMVVDFLIDKADLCGKGFEVRLAQIFEERIHERFLIFTDALPQASELLFPPRDGQGCSAGKKGSHLSKAKLDFVHAFSLPSSKVLHSRQGFVKTNCLERFDDSLVQMGKDGARQLNRSIDINHAGDTPVGMGIADGDSDDDCRDPLFGKV</sequence>
<evidence type="ECO:0000313" key="1">
    <source>
        <dbReference type="EMBL" id="MPM59733.1"/>
    </source>
</evidence>
<dbReference type="EMBL" id="VSSQ01017433">
    <property type="protein sequence ID" value="MPM59733.1"/>
    <property type="molecule type" value="Genomic_DNA"/>
</dbReference>
<gene>
    <name evidence="1" type="ORF">SDC9_106579</name>
</gene>
<name>A0A645B9D0_9ZZZZ</name>
<accession>A0A645B9D0</accession>